<organism evidence="2 3">
    <name type="scientific">Glacieibacterium frigidum</name>
    <dbReference type="NCBI Taxonomy" id="2593303"/>
    <lineage>
        <taxon>Bacteria</taxon>
        <taxon>Pseudomonadati</taxon>
        <taxon>Pseudomonadota</taxon>
        <taxon>Alphaproteobacteria</taxon>
        <taxon>Sphingomonadales</taxon>
        <taxon>Sphingosinicellaceae</taxon>
        <taxon>Glacieibacterium</taxon>
    </lineage>
</organism>
<evidence type="ECO:0000313" key="3">
    <source>
        <dbReference type="Proteomes" id="UP000317894"/>
    </source>
</evidence>
<proteinExistence type="predicted"/>
<dbReference type="EMBL" id="VJWA01000001">
    <property type="protein sequence ID" value="TRW17228.1"/>
    <property type="molecule type" value="Genomic_DNA"/>
</dbReference>
<feature type="signal peptide" evidence="1">
    <location>
        <begin position="1"/>
        <end position="26"/>
    </location>
</feature>
<sequence length="76" mass="7824">MTGSRRKHLAAAAGLALPLWLLPAGTSGGTVGAPPHVDAALFGDDAGAARRLRVVDRAVLPQLRTARSEPKSFNPA</sequence>
<dbReference type="Proteomes" id="UP000317894">
    <property type="component" value="Unassembled WGS sequence"/>
</dbReference>
<accession>A0A552UG77</accession>
<keyword evidence="1" id="KW-0732">Signal</keyword>
<gene>
    <name evidence="2" type="ORF">FMM06_03270</name>
</gene>
<comment type="caution">
    <text evidence="2">The sequence shown here is derived from an EMBL/GenBank/DDBJ whole genome shotgun (WGS) entry which is preliminary data.</text>
</comment>
<reference evidence="2 3" key="1">
    <citation type="submission" date="2019-07" db="EMBL/GenBank/DDBJ databases">
        <title>Novel species isolated from glacier.</title>
        <authorList>
            <person name="Liu Q."/>
            <person name="Xin Y.-H."/>
        </authorList>
    </citation>
    <scope>NUCLEOTIDE SEQUENCE [LARGE SCALE GENOMIC DNA]</scope>
    <source>
        <strain evidence="2 3">LB1R16</strain>
    </source>
</reference>
<evidence type="ECO:0000313" key="2">
    <source>
        <dbReference type="EMBL" id="TRW17228.1"/>
    </source>
</evidence>
<keyword evidence="3" id="KW-1185">Reference proteome</keyword>
<protein>
    <submittedName>
        <fullName evidence="2">Uncharacterized protein</fullName>
    </submittedName>
</protein>
<dbReference type="AlphaFoldDB" id="A0A552UG77"/>
<evidence type="ECO:0000256" key="1">
    <source>
        <dbReference type="SAM" id="SignalP"/>
    </source>
</evidence>
<feature type="chain" id="PRO_5021939314" evidence="1">
    <location>
        <begin position="27"/>
        <end position="76"/>
    </location>
</feature>
<name>A0A552UG77_9SPHN</name>
<dbReference type="RefSeq" id="WP_143554773.1">
    <property type="nucleotide sequence ID" value="NZ_VJWA01000001.1"/>
</dbReference>